<accession>A0A2R4VU07</accession>
<dbReference type="GO" id="GO:0005524">
    <property type="term" value="F:ATP binding"/>
    <property type="evidence" value="ECO:0007669"/>
    <property type="project" value="UniProtKB-KW"/>
</dbReference>
<name>A0A2R4VU07_9PROT</name>
<dbReference type="Gene3D" id="3.40.50.300">
    <property type="entry name" value="P-loop containing nucleotide triphosphate hydrolases"/>
    <property type="match status" value="1"/>
</dbReference>
<dbReference type="InterPro" id="IPR003593">
    <property type="entry name" value="AAA+_ATPase"/>
</dbReference>
<dbReference type="PANTHER" id="PTHR43553">
    <property type="entry name" value="HEAVY METAL TRANSPORTER"/>
    <property type="match status" value="1"/>
</dbReference>
<dbReference type="SMART" id="SM00382">
    <property type="entry name" value="AAA"/>
    <property type="match status" value="1"/>
</dbReference>
<evidence type="ECO:0000259" key="5">
    <source>
        <dbReference type="PROSITE" id="PS50893"/>
    </source>
</evidence>
<reference evidence="6 7" key="1">
    <citation type="submission" date="2018-04" db="EMBL/GenBank/DDBJ databases">
        <title>Complete genome sequence of the nitrogen-fixing bacterium Azospirillum humicireducens type strain SgZ-5.</title>
        <authorList>
            <person name="Yu Z."/>
        </authorList>
    </citation>
    <scope>NUCLEOTIDE SEQUENCE [LARGE SCALE GENOMIC DNA]</scope>
    <source>
        <strain evidence="6 7">SgZ-5</strain>
        <plasmid evidence="6 7">pYZ3</plasmid>
    </source>
</reference>
<dbReference type="InterPro" id="IPR003439">
    <property type="entry name" value="ABC_transporter-like_ATP-bd"/>
</dbReference>
<dbReference type="GO" id="GO:0043190">
    <property type="term" value="C:ATP-binding cassette (ABC) transporter complex"/>
    <property type="evidence" value="ECO:0007669"/>
    <property type="project" value="TreeGrafter"/>
</dbReference>
<feature type="domain" description="ABC transporter" evidence="5">
    <location>
        <begin position="71"/>
        <end position="290"/>
    </location>
</feature>
<dbReference type="SUPFAM" id="SSF52540">
    <property type="entry name" value="P-loop containing nucleoside triphosphate hydrolases"/>
    <property type="match status" value="1"/>
</dbReference>
<dbReference type="KEGG" id="ahu:A6A40_22990"/>
<evidence type="ECO:0000256" key="2">
    <source>
        <dbReference type="ARBA" id="ARBA00022448"/>
    </source>
</evidence>
<dbReference type="OrthoDB" id="9782163at2"/>
<evidence type="ECO:0000256" key="4">
    <source>
        <dbReference type="ARBA" id="ARBA00022840"/>
    </source>
</evidence>
<dbReference type="PROSITE" id="PS00211">
    <property type="entry name" value="ABC_TRANSPORTER_1"/>
    <property type="match status" value="1"/>
</dbReference>
<proteinExistence type="inferred from homology"/>
<comment type="similarity">
    <text evidence="1">Belongs to the ABC transporter superfamily.</text>
</comment>
<dbReference type="InterPro" id="IPR050095">
    <property type="entry name" value="ECF_ABC_transporter_ATP-bd"/>
</dbReference>
<dbReference type="InterPro" id="IPR015856">
    <property type="entry name" value="ABC_transpr_CbiO/EcfA_su"/>
</dbReference>
<gene>
    <name evidence="6" type="ORF">A6A40_22990</name>
</gene>
<evidence type="ECO:0000256" key="1">
    <source>
        <dbReference type="ARBA" id="ARBA00005417"/>
    </source>
</evidence>
<evidence type="ECO:0000256" key="3">
    <source>
        <dbReference type="ARBA" id="ARBA00022741"/>
    </source>
</evidence>
<keyword evidence="3" id="KW-0547">Nucleotide-binding</keyword>
<organism evidence="6 7">
    <name type="scientific">Azospirillum humicireducens</name>
    <dbReference type="NCBI Taxonomy" id="1226968"/>
    <lineage>
        <taxon>Bacteria</taxon>
        <taxon>Pseudomonadati</taxon>
        <taxon>Pseudomonadota</taxon>
        <taxon>Alphaproteobacteria</taxon>
        <taxon>Rhodospirillales</taxon>
        <taxon>Azospirillaceae</taxon>
        <taxon>Azospirillum</taxon>
    </lineage>
</organism>
<evidence type="ECO:0000313" key="6">
    <source>
        <dbReference type="EMBL" id="AWB07917.1"/>
    </source>
</evidence>
<dbReference type="InterPro" id="IPR027417">
    <property type="entry name" value="P-loop_NTPase"/>
</dbReference>
<dbReference type="GO" id="GO:0042626">
    <property type="term" value="F:ATPase-coupled transmembrane transporter activity"/>
    <property type="evidence" value="ECO:0007669"/>
    <property type="project" value="TreeGrafter"/>
</dbReference>
<dbReference type="AlphaFoldDB" id="A0A2R4VU07"/>
<keyword evidence="6" id="KW-0614">Plasmid</keyword>
<dbReference type="InterPro" id="IPR017871">
    <property type="entry name" value="ABC_transporter-like_CS"/>
</dbReference>
<sequence>MLRRLRNSLGDGPGEAAIAGGGESVLFSRGSIRHVAFYRVPPLEEAAASPLAAERSLGDQRRDPRSFGQTVVFSDVRLNRGGRNTLAGIDLVLDERRIGVLGLNGSGKSSLLKLMVGLIVPTSGSVSVDGLSPSTDAAAVRTRTGFLFQSADNQIVYPIVREDLAFGLEGNAAEVDAAIMAALDRLGIARLADRRIHELSGGERQLIALAGVLARHPRTILFDEPTSQLDLANRNRLRDVLADLPQQAVVVTHDLDLVAGFDRVLVVDGGRIVSDGSPGDVVAFYRRRHG</sequence>
<keyword evidence="2" id="KW-0813">Transport</keyword>
<dbReference type="PROSITE" id="PS50893">
    <property type="entry name" value="ABC_TRANSPORTER_2"/>
    <property type="match status" value="1"/>
</dbReference>
<dbReference type="GO" id="GO:0016887">
    <property type="term" value="F:ATP hydrolysis activity"/>
    <property type="evidence" value="ECO:0007669"/>
    <property type="project" value="InterPro"/>
</dbReference>
<dbReference type="EMBL" id="CP028904">
    <property type="protein sequence ID" value="AWB07917.1"/>
    <property type="molecule type" value="Genomic_DNA"/>
</dbReference>
<dbReference type="Proteomes" id="UP000077405">
    <property type="component" value="Plasmid pYZ3"/>
</dbReference>
<dbReference type="PANTHER" id="PTHR43553:SF24">
    <property type="entry name" value="ENERGY-COUPLING FACTOR TRANSPORTER ATP-BINDING PROTEIN ECFA1"/>
    <property type="match status" value="1"/>
</dbReference>
<protein>
    <submittedName>
        <fullName evidence="6">Cobalt ABC transporter ATP-binding protein</fullName>
    </submittedName>
</protein>
<keyword evidence="7" id="KW-1185">Reference proteome</keyword>
<keyword evidence="4 6" id="KW-0067">ATP-binding</keyword>
<evidence type="ECO:0000313" key="7">
    <source>
        <dbReference type="Proteomes" id="UP000077405"/>
    </source>
</evidence>
<dbReference type="Pfam" id="PF00005">
    <property type="entry name" value="ABC_tran"/>
    <property type="match status" value="1"/>
</dbReference>
<dbReference type="CDD" id="cd03225">
    <property type="entry name" value="ABC_cobalt_CbiO_domain1"/>
    <property type="match status" value="1"/>
</dbReference>
<geneLocation type="plasmid" evidence="6 7">
    <name>pYZ3</name>
</geneLocation>